<gene>
    <name evidence="1" type="ORF">LTR09_009476</name>
</gene>
<accession>A0AAJ0GBU7</accession>
<reference evidence="1" key="1">
    <citation type="submission" date="2023-04" db="EMBL/GenBank/DDBJ databases">
        <title>Black Yeasts Isolated from many extreme environments.</title>
        <authorList>
            <person name="Coleine C."/>
            <person name="Stajich J.E."/>
            <person name="Selbmann L."/>
        </authorList>
    </citation>
    <scope>NUCLEOTIDE SEQUENCE</scope>
    <source>
        <strain evidence="1">CCFEE 5312</strain>
    </source>
</reference>
<comment type="caution">
    <text evidence="1">The sequence shown here is derived from an EMBL/GenBank/DDBJ whole genome shotgun (WGS) entry which is preliminary data.</text>
</comment>
<keyword evidence="2" id="KW-1185">Reference proteome</keyword>
<evidence type="ECO:0000313" key="1">
    <source>
        <dbReference type="EMBL" id="KAK3049298.1"/>
    </source>
</evidence>
<protein>
    <submittedName>
        <fullName evidence="1">Uncharacterized protein</fullName>
    </submittedName>
</protein>
<dbReference type="Proteomes" id="UP001271007">
    <property type="component" value="Unassembled WGS sequence"/>
</dbReference>
<dbReference type="AlphaFoldDB" id="A0AAJ0GBU7"/>
<evidence type="ECO:0000313" key="2">
    <source>
        <dbReference type="Proteomes" id="UP001271007"/>
    </source>
</evidence>
<organism evidence="1 2">
    <name type="scientific">Extremus antarcticus</name>
    <dbReference type="NCBI Taxonomy" id="702011"/>
    <lineage>
        <taxon>Eukaryota</taxon>
        <taxon>Fungi</taxon>
        <taxon>Dikarya</taxon>
        <taxon>Ascomycota</taxon>
        <taxon>Pezizomycotina</taxon>
        <taxon>Dothideomycetes</taxon>
        <taxon>Dothideomycetidae</taxon>
        <taxon>Mycosphaerellales</taxon>
        <taxon>Extremaceae</taxon>
        <taxon>Extremus</taxon>
    </lineage>
</organism>
<name>A0AAJ0GBU7_9PEZI</name>
<sequence length="124" mass="14075">MAHPNTTVLQRLRRQNPNNPNTFCCPVNNGGSHQCGGMRVIDLQRHPLHDQLQQAVLRQRVEEILTAIETGFFELGYEQLVEYAEEVLMLCLCRRHSIRGIASDMAVRMLGEMGWTAPTMVTRG</sequence>
<dbReference type="EMBL" id="JAWDJX010000041">
    <property type="protein sequence ID" value="KAK3049298.1"/>
    <property type="molecule type" value="Genomic_DNA"/>
</dbReference>
<proteinExistence type="predicted"/>